<evidence type="ECO:0000313" key="10">
    <source>
        <dbReference type="EMBL" id="AXY78615.1"/>
    </source>
</evidence>
<feature type="transmembrane region" description="Helical" evidence="9">
    <location>
        <begin position="125"/>
        <end position="145"/>
    </location>
</feature>
<dbReference type="InterPro" id="IPR023271">
    <property type="entry name" value="Aquaporin-like"/>
</dbReference>
<evidence type="ECO:0000256" key="2">
    <source>
        <dbReference type="ARBA" id="ARBA00006175"/>
    </source>
</evidence>
<evidence type="ECO:0000256" key="7">
    <source>
        <dbReference type="ARBA" id="ARBA00023136"/>
    </source>
</evidence>
<dbReference type="PRINTS" id="PR00783">
    <property type="entry name" value="MINTRINSICP"/>
</dbReference>
<dbReference type="OrthoDB" id="9807293at2"/>
<dbReference type="EMBL" id="CP032157">
    <property type="protein sequence ID" value="AXY78615.1"/>
    <property type="molecule type" value="Genomic_DNA"/>
</dbReference>
<evidence type="ECO:0000256" key="6">
    <source>
        <dbReference type="ARBA" id="ARBA00022989"/>
    </source>
</evidence>
<dbReference type="InterPro" id="IPR022357">
    <property type="entry name" value="MIP_CS"/>
</dbReference>
<organism evidence="10 11">
    <name type="scientific">Paraflavitalea soli</name>
    <dbReference type="NCBI Taxonomy" id="2315862"/>
    <lineage>
        <taxon>Bacteria</taxon>
        <taxon>Pseudomonadati</taxon>
        <taxon>Bacteroidota</taxon>
        <taxon>Chitinophagia</taxon>
        <taxon>Chitinophagales</taxon>
        <taxon>Chitinophagaceae</taxon>
        <taxon>Paraflavitalea</taxon>
    </lineage>
</organism>
<gene>
    <name evidence="10" type="ORF">D3H65_12305</name>
</gene>
<keyword evidence="6 9" id="KW-1133">Transmembrane helix</keyword>
<feature type="transmembrane region" description="Helical" evidence="9">
    <location>
        <begin position="32"/>
        <end position="56"/>
    </location>
</feature>
<dbReference type="Proteomes" id="UP000263900">
    <property type="component" value="Chromosome"/>
</dbReference>
<keyword evidence="4" id="KW-1003">Cell membrane</keyword>
<feature type="transmembrane region" description="Helical" evidence="9">
    <location>
        <begin position="157"/>
        <end position="182"/>
    </location>
</feature>
<protein>
    <submittedName>
        <fullName evidence="10">Aquaporin Z</fullName>
    </submittedName>
</protein>
<dbReference type="InterPro" id="IPR000425">
    <property type="entry name" value="MIP"/>
</dbReference>
<reference evidence="10 11" key="1">
    <citation type="submission" date="2018-09" db="EMBL/GenBank/DDBJ databases">
        <title>Genome sequencing of strain 6GH32-13.</title>
        <authorList>
            <person name="Weon H.-Y."/>
            <person name="Heo J."/>
            <person name="Kwon S.-W."/>
        </authorList>
    </citation>
    <scope>NUCLEOTIDE SEQUENCE [LARGE SCALE GENOMIC DNA]</scope>
    <source>
        <strain evidence="10 11">5GH32-13</strain>
    </source>
</reference>
<dbReference type="InterPro" id="IPR034294">
    <property type="entry name" value="Aquaporin_transptr"/>
</dbReference>
<name>A0A3B7N3G5_9BACT</name>
<dbReference type="SUPFAM" id="SSF81338">
    <property type="entry name" value="Aquaporin-like"/>
    <property type="match status" value="1"/>
</dbReference>
<feature type="transmembrane region" description="Helical" evidence="9">
    <location>
        <begin position="202"/>
        <end position="223"/>
    </location>
</feature>
<keyword evidence="11" id="KW-1185">Reference proteome</keyword>
<evidence type="ECO:0000256" key="3">
    <source>
        <dbReference type="ARBA" id="ARBA00022448"/>
    </source>
</evidence>
<feature type="transmembrane region" description="Helical" evidence="9">
    <location>
        <begin position="77"/>
        <end position="99"/>
    </location>
</feature>
<evidence type="ECO:0000256" key="8">
    <source>
        <dbReference type="RuleBase" id="RU000477"/>
    </source>
</evidence>
<dbReference type="NCBIfam" id="NF003838">
    <property type="entry name" value="PRK05420.1"/>
    <property type="match status" value="1"/>
</dbReference>
<comment type="similarity">
    <text evidence="2 8">Belongs to the MIP/aquaporin (TC 1.A.8) family.</text>
</comment>
<evidence type="ECO:0000313" key="11">
    <source>
        <dbReference type="Proteomes" id="UP000263900"/>
    </source>
</evidence>
<sequence length="227" mass="22881">MTQKCMAEFFGTFVLVFMGTGAAVLAGTHVGFLGIAFSFGLSVVTMAYAIGHISGCHLNPAITISMLATGKIPSKDAVGYIIAQIAGAIVGSALLWLIASGKADYTLAANGLGQDGVESGSPDGYSLMSGLVAEIAFTAVFLLVIHGATSKNNGNTAFAGLAIGLALTMIHIVGIPVTGVSVNPARSIGPAVFVGGAALSHLWVFIVGPIIGGLIGGGIWKFVDKQS</sequence>
<keyword evidence="3 8" id="KW-0813">Transport</keyword>
<comment type="subcellular location">
    <subcellularLocation>
        <location evidence="1">Cell membrane</location>
        <topology evidence="1">Multi-pass membrane protein</topology>
    </subcellularLocation>
</comment>
<proteinExistence type="inferred from homology"/>
<dbReference type="PANTHER" id="PTHR19139">
    <property type="entry name" value="AQUAPORIN TRANSPORTER"/>
    <property type="match status" value="1"/>
</dbReference>
<feature type="transmembrane region" description="Helical" evidence="9">
    <location>
        <begin position="7"/>
        <end position="26"/>
    </location>
</feature>
<dbReference type="GO" id="GO:0015250">
    <property type="term" value="F:water channel activity"/>
    <property type="evidence" value="ECO:0007669"/>
    <property type="project" value="TreeGrafter"/>
</dbReference>
<dbReference type="KEGG" id="pseg:D3H65_12305"/>
<dbReference type="Pfam" id="PF00230">
    <property type="entry name" value="MIP"/>
    <property type="match status" value="1"/>
</dbReference>
<dbReference type="NCBIfam" id="TIGR00861">
    <property type="entry name" value="MIP"/>
    <property type="match status" value="1"/>
</dbReference>
<dbReference type="PANTHER" id="PTHR19139:SF199">
    <property type="entry name" value="MIP17260P"/>
    <property type="match status" value="1"/>
</dbReference>
<dbReference type="Gene3D" id="1.20.1080.10">
    <property type="entry name" value="Glycerol uptake facilitator protein"/>
    <property type="match status" value="1"/>
</dbReference>
<dbReference type="PROSITE" id="PS00221">
    <property type="entry name" value="MIP"/>
    <property type="match status" value="1"/>
</dbReference>
<accession>A0A3B7N3G5</accession>
<dbReference type="GO" id="GO:0005886">
    <property type="term" value="C:plasma membrane"/>
    <property type="evidence" value="ECO:0007669"/>
    <property type="project" value="UniProtKB-SubCell"/>
</dbReference>
<dbReference type="AlphaFoldDB" id="A0A3B7N3G5"/>
<evidence type="ECO:0000256" key="5">
    <source>
        <dbReference type="ARBA" id="ARBA00022692"/>
    </source>
</evidence>
<keyword evidence="7 9" id="KW-0472">Membrane</keyword>
<evidence type="ECO:0000256" key="1">
    <source>
        <dbReference type="ARBA" id="ARBA00004651"/>
    </source>
</evidence>
<evidence type="ECO:0000256" key="4">
    <source>
        <dbReference type="ARBA" id="ARBA00022475"/>
    </source>
</evidence>
<keyword evidence="5 8" id="KW-0812">Transmembrane</keyword>
<evidence type="ECO:0000256" key="9">
    <source>
        <dbReference type="SAM" id="Phobius"/>
    </source>
</evidence>